<dbReference type="Proteomes" id="UP000287401">
    <property type="component" value="Unassembled WGS sequence"/>
</dbReference>
<accession>A0A430BFQ7</accession>
<reference evidence="1 2" key="1">
    <citation type="submission" date="2018-07" db="EMBL/GenBank/DDBJ databases">
        <title>Genomic and Epidemiologic Investigation of an Indolent Hospital Outbreak.</title>
        <authorList>
            <person name="Johnson R.C."/>
            <person name="Deming C."/>
            <person name="Conlan S."/>
            <person name="Zellmer C.J."/>
            <person name="Michelin A.V."/>
            <person name="Lee-Lin S."/>
            <person name="Thomas P.J."/>
            <person name="Park M."/>
            <person name="Weingarten R.A."/>
            <person name="Less J."/>
            <person name="Dekker J.P."/>
            <person name="Frank K.M."/>
            <person name="Musser K.A."/>
            <person name="Mcquiston J.R."/>
            <person name="Henderson D.K."/>
            <person name="Lau A.F."/>
            <person name="Palmore T.N."/>
            <person name="Segre J.A."/>
        </authorList>
    </citation>
    <scope>NUCLEOTIDE SEQUENCE [LARGE SCALE GENOMIC DNA]</scope>
    <source>
        <strain evidence="1 2">SK-NIH.Env6_1116</strain>
    </source>
</reference>
<evidence type="ECO:0000313" key="1">
    <source>
        <dbReference type="EMBL" id="RSU48368.1"/>
    </source>
</evidence>
<name>A0A430BFQ7_SPHYA</name>
<dbReference type="EMBL" id="QRAL01000046">
    <property type="protein sequence ID" value="RSU48368.1"/>
    <property type="molecule type" value="Genomic_DNA"/>
</dbReference>
<protein>
    <submittedName>
        <fullName evidence="1">DUF2384 domain-containing protein</fullName>
    </submittedName>
</protein>
<proteinExistence type="predicted"/>
<organism evidence="1 2">
    <name type="scientific">Sphingobium yanoikuyae</name>
    <name type="common">Sphingomonas yanoikuyae</name>
    <dbReference type="NCBI Taxonomy" id="13690"/>
    <lineage>
        <taxon>Bacteria</taxon>
        <taxon>Pseudomonadati</taxon>
        <taxon>Pseudomonadota</taxon>
        <taxon>Alphaproteobacteria</taxon>
        <taxon>Sphingomonadales</taxon>
        <taxon>Sphingomonadaceae</taxon>
        <taxon>Sphingobium</taxon>
    </lineage>
</organism>
<sequence>MMYVYPRYRKGYAMFENRIEAGLVTRRCEAALDGWALDAEERHGVQVCGISPCEPGAAVALETRARHLVDVDRSVAALVGHEALMPLWLRLPQEGLSGMSPLDVMLAHQSGLRFLRRLLLSEQLSRGFA</sequence>
<dbReference type="AlphaFoldDB" id="A0A430BFQ7"/>
<evidence type="ECO:0000313" key="2">
    <source>
        <dbReference type="Proteomes" id="UP000287401"/>
    </source>
</evidence>
<comment type="caution">
    <text evidence="1">The sequence shown here is derived from an EMBL/GenBank/DDBJ whole genome shotgun (WGS) entry which is preliminary data.</text>
</comment>
<gene>
    <name evidence="1" type="ORF">DAH51_23985</name>
</gene>